<name>A0AA96VE78_9STRE</name>
<proteinExistence type="predicted"/>
<sequence length="289" mass="34086">MKDYQPVKTGWELEKYKQAIREGKEDEVFLGDGEFMIRHRESFFEGITDMEVLIRYCLFPLYEEGDRDIVRRTENILKDFVASGEINKLYQVSQYFKIQKWLLSSYNNLPFIIELEQFVPIFFEKVVKMPLETESVRYGAVCAWMSETPEFLEYDKTTIDRIMNKLKELANKPQVVPSLEEIFPIELDPTKIDSIGVIENHLEMLLLDSNKWRKPLEKQHLLKLQEKLNNYIHFIESKQYVDSYGDDFTEKVINLTFQYAPSDNGLAFLVQVQKVLQPTDICLKVVVPK</sequence>
<accession>A0AA96VE78</accession>
<evidence type="ECO:0000313" key="1">
    <source>
        <dbReference type="EMBL" id="WNY48127.1"/>
    </source>
</evidence>
<dbReference type="RefSeq" id="WP_105210468.1">
    <property type="nucleotide sequence ID" value="NZ_CP118734.1"/>
</dbReference>
<gene>
    <name evidence="1" type="primary">ifs</name>
    <name evidence="1" type="ORF">PW220_05195</name>
</gene>
<dbReference type="InterPro" id="IPR032002">
    <property type="entry name" value="IFS"/>
</dbReference>
<dbReference type="AlphaFoldDB" id="A0AA96VE78"/>
<reference evidence="1 2" key="1">
    <citation type="submission" date="2023-02" db="EMBL/GenBank/DDBJ databases">
        <title>Streptococcus sp. Genome Sequencing and Assembly.</title>
        <authorList>
            <person name="Shore S.M."/>
            <person name="Nicholson T.L."/>
        </authorList>
    </citation>
    <scope>NUCLEOTIDE SEQUENCE [LARGE SCALE GENOMIC DNA]</scope>
    <source>
        <strain evidence="1 2">29892</strain>
    </source>
</reference>
<dbReference type="InterPro" id="IPR038509">
    <property type="entry name" value="IFS_sf"/>
</dbReference>
<keyword evidence="2" id="KW-1185">Reference proteome</keyword>
<dbReference type="InterPro" id="IPR046702">
    <property type="entry name" value="DUF6572"/>
</dbReference>
<dbReference type="EMBL" id="CP118734">
    <property type="protein sequence ID" value="WNY48127.1"/>
    <property type="molecule type" value="Genomic_DNA"/>
</dbReference>
<dbReference type="Pfam" id="PF16718">
    <property type="entry name" value="IFS"/>
    <property type="match status" value="1"/>
</dbReference>
<dbReference type="Pfam" id="PF20212">
    <property type="entry name" value="DUF6572"/>
    <property type="match status" value="1"/>
</dbReference>
<organism evidence="1 2">
    <name type="scientific">Streptococcus iners subsp. hyiners</name>
    <dbReference type="NCBI Taxonomy" id="3028083"/>
    <lineage>
        <taxon>Bacteria</taxon>
        <taxon>Bacillati</taxon>
        <taxon>Bacillota</taxon>
        <taxon>Bacilli</taxon>
        <taxon>Lactobacillales</taxon>
        <taxon>Streptococcaceae</taxon>
        <taxon>Streptococcus</taxon>
        <taxon>Streptococcus iners</taxon>
    </lineage>
</organism>
<protein>
    <submittedName>
        <fullName evidence="1">NAD glycohydrolase toxin immunity factor</fullName>
    </submittedName>
</protein>
<dbReference type="Gene3D" id="1.25.40.520">
    <property type="match status" value="1"/>
</dbReference>
<evidence type="ECO:0000313" key="2">
    <source>
        <dbReference type="Proteomes" id="UP001301526"/>
    </source>
</evidence>
<dbReference type="Proteomes" id="UP001301526">
    <property type="component" value="Chromosome"/>
</dbReference>